<dbReference type="NCBIfam" id="TIGR02590">
    <property type="entry name" value="cas_Csh2"/>
    <property type="match status" value="1"/>
</dbReference>
<reference evidence="1 2" key="1">
    <citation type="submission" date="2017-03" db="EMBL/GenBank/DDBJ databases">
        <title>Genome sequence of Clostridium oryzae DSM 28571.</title>
        <authorList>
            <person name="Poehlein A."/>
            <person name="Daniel R."/>
        </authorList>
    </citation>
    <scope>NUCLEOTIDE SEQUENCE [LARGE SCALE GENOMIC DNA]</scope>
    <source>
        <strain evidence="1 2">DSM 28571</strain>
    </source>
</reference>
<dbReference type="Proteomes" id="UP000190080">
    <property type="component" value="Unassembled WGS sequence"/>
</dbReference>
<sequence length="292" mass="34009">MMKNSEILYIYDAKLSNPNGDPDEENRPRMDYEREINLVSDLRLKRYVRDYLMDKGYSLFVQGIDDKPVTAEQRIKALESNDTDTILDKLIDVRMFGATIPFKGDNKNFTGPIQFNWGYSLNKVELLETSITSHFTSKEGNNQGSIGKDYRVKYSFIAFSGVISGKRAEKVKLSEEDVNLLDKAMRYAIPEQCTRSKIGQHPRLYMRVQYKDDETILGDMRDYIKFQQEEESIRDIKECALDVTELRNFLVKNAERIEAMYYFYDDKLELQVNGEKATFNEAFGDFTLVEVK</sequence>
<keyword evidence="2" id="KW-1185">Reference proteome</keyword>
<gene>
    <name evidence="1" type="ORF">CLORY_19870</name>
</gene>
<protein>
    <submittedName>
        <fullName evidence="1">Uncharacterized protein</fullName>
    </submittedName>
</protein>
<dbReference type="NCBIfam" id="TIGR01595">
    <property type="entry name" value="cas_CT1132"/>
    <property type="match status" value="1"/>
</dbReference>
<dbReference type="EMBL" id="MZGV01000017">
    <property type="protein sequence ID" value="OPJ62164.1"/>
    <property type="molecule type" value="Genomic_DNA"/>
</dbReference>
<evidence type="ECO:0000313" key="2">
    <source>
        <dbReference type="Proteomes" id="UP000190080"/>
    </source>
</evidence>
<accession>A0A1V4IQS9</accession>
<proteinExistence type="predicted"/>
<organism evidence="1 2">
    <name type="scientific">Clostridium oryzae</name>
    <dbReference type="NCBI Taxonomy" id="1450648"/>
    <lineage>
        <taxon>Bacteria</taxon>
        <taxon>Bacillati</taxon>
        <taxon>Bacillota</taxon>
        <taxon>Clostridia</taxon>
        <taxon>Eubacteriales</taxon>
        <taxon>Clostridiaceae</taxon>
        <taxon>Clostridium</taxon>
    </lineage>
</organism>
<dbReference type="InterPro" id="IPR013419">
    <property type="entry name" value="CRISPR-assoc_prot_Cas7/Csh2"/>
</dbReference>
<dbReference type="Pfam" id="PF05107">
    <property type="entry name" value="Cas_Cas7"/>
    <property type="match status" value="1"/>
</dbReference>
<comment type="caution">
    <text evidence="1">The sequence shown here is derived from an EMBL/GenBank/DDBJ whole genome shotgun (WGS) entry which is preliminary data.</text>
</comment>
<name>A0A1V4IQS9_9CLOT</name>
<dbReference type="GO" id="GO:0043571">
    <property type="term" value="P:maintenance of CRISPR repeat elements"/>
    <property type="evidence" value="ECO:0007669"/>
    <property type="project" value="InterPro"/>
</dbReference>
<dbReference type="InterPro" id="IPR006482">
    <property type="entry name" value="Cas7_Csh2/Csh2"/>
</dbReference>
<evidence type="ECO:0000313" key="1">
    <source>
        <dbReference type="EMBL" id="OPJ62164.1"/>
    </source>
</evidence>
<dbReference type="AlphaFoldDB" id="A0A1V4IQS9"/>
<dbReference type="STRING" id="1450648.CLORY_19870"/>